<dbReference type="EMBL" id="CP030118">
    <property type="protein sequence ID" value="QDL11256.1"/>
    <property type="molecule type" value="Genomic_DNA"/>
</dbReference>
<evidence type="ECO:0000256" key="1">
    <source>
        <dbReference type="SAM" id="MobiDB-lite"/>
    </source>
</evidence>
<dbReference type="KEGG" id="bsen:DP114_28190"/>
<sequence length="656" mass="72566">MPRIRFVIFAIISFIVALVASFFTPSTLLSARVVATTPSAIQIEAGYDDTHKALDFLSQKLSKPSILDSTLSVSNSTYLTQNPNESNFDPCKSESYKRLLQLSRPNGLPREVQTALTGAKAELQPIADGSGEYIYDEYKITFNRMPQGVTPESFLGEMLRDLNGTVSNPRFDEINEFKRRRSEAPKLGDIIDIDIYGPDNGSVVLSDRSDSNFVFSTIKTPKTGSHPEYGSREFGFERNPDESVTFYTRGASRPQDRLSRKVGDPLQEDSWTSLMSGISTAIYKRGGKTRRESFRKFIKTQQNPPNCDKTPNQSNRPNGQLKQGKSYGDPHLITFDGLSYSFQTVGEFIVVKSNDGKFEVQVRHAPVNSSLSLNSAVAMKVGSDRVAFYSKEFPDSNTSTPLRINGKPTVIQGDSLSLPGGNTIAKSGDTYVVNFSTGEKVVVDTAQVGGNFYFNVSPFVLDSQPERYSGLLGNVNGNPKDDQKIRGGGVLSSKSTYGDVKQVLNLVGVGQLPVSLNAAEKLYFDQLYKDFANSWRISQKESLFDYLPNKTTENYTDRKFPDKYLKLEMLSSEQVKKARSACEAAKVTQDMMEGCIFDVGFTGFSEFARATAEINSYVETLNTLFPGLNIPTSQRVIDNTIERVKPKVCAPIVGCL</sequence>
<feature type="domain" description="VWFD" evidence="2">
    <location>
        <begin position="322"/>
        <end position="543"/>
    </location>
</feature>
<evidence type="ECO:0000259" key="2">
    <source>
        <dbReference type="PROSITE" id="PS51233"/>
    </source>
</evidence>
<dbReference type="InterPro" id="IPR001846">
    <property type="entry name" value="VWF_type-D"/>
</dbReference>
<feature type="region of interest" description="Disordered" evidence="1">
    <location>
        <begin position="297"/>
        <end position="325"/>
    </location>
</feature>
<protein>
    <recommendedName>
        <fullName evidence="2">VWFD domain-containing protein</fullName>
    </recommendedName>
</protein>
<dbReference type="PANTHER" id="PTHR13802">
    <property type="entry name" value="MUCIN 4-RELATED"/>
    <property type="match status" value="1"/>
</dbReference>
<proteinExistence type="predicted"/>
<organism evidence="3 4">
    <name type="scientific">Brasilonema sennae CENA114</name>
    <dbReference type="NCBI Taxonomy" id="415709"/>
    <lineage>
        <taxon>Bacteria</taxon>
        <taxon>Bacillati</taxon>
        <taxon>Cyanobacteriota</taxon>
        <taxon>Cyanophyceae</taxon>
        <taxon>Nostocales</taxon>
        <taxon>Scytonemataceae</taxon>
        <taxon>Brasilonema</taxon>
        <taxon>Bromeliae group (in: Brasilonema)</taxon>
    </lineage>
</organism>
<dbReference type="AlphaFoldDB" id="A0A856MQF0"/>
<dbReference type="SMART" id="SM00216">
    <property type="entry name" value="VWD"/>
    <property type="match status" value="1"/>
</dbReference>
<feature type="compositionally biased region" description="Polar residues" evidence="1">
    <location>
        <begin position="299"/>
        <end position="323"/>
    </location>
</feature>
<reference evidence="3 4" key="1">
    <citation type="submission" date="2018-06" db="EMBL/GenBank/DDBJ databases">
        <title>Comparative genomics of Brasilonema spp. strains.</title>
        <authorList>
            <person name="Alvarenga D.O."/>
            <person name="Fiore M.F."/>
            <person name="Varani A.M."/>
        </authorList>
    </citation>
    <scope>NUCLEOTIDE SEQUENCE [LARGE SCALE GENOMIC DNA]</scope>
    <source>
        <strain evidence="3 4">CENA114</strain>
    </source>
</reference>
<dbReference type="Pfam" id="PF00094">
    <property type="entry name" value="VWD"/>
    <property type="match status" value="1"/>
</dbReference>
<dbReference type="PANTHER" id="PTHR13802:SF59">
    <property type="entry name" value="SUSHI DOMAIN-CONTAINING PROTEIN 2"/>
    <property type="match status" value="1"/>
</dbReference>
<accession>A0A856MQF0</accession>
<gene>
    <name evidence="3" type="ORF">DP114_28190</name>
</gene>
<evidence type="ECO:0000313" key="4">
    <source>
        <dbReference type="Proteomes" id="UP000503129"/>
    </source>
</evidence>
<dbReference type="PROSITE" id="PS51233">
    <property type="entry name" value="VWFD"/>
    <property type="match status" value="1"/>
</dbReference>
<name>A0A856MQF0_9CYAN</name>
<dbReference type="Proteomes" id="UP000503129">
    <property type="component" value="Chromosome"/>
</dbReference>
<keyword evidence="4" id="KW-1185">Reference proteome</keyword>
<evidence type="ECO:0000313" key="3">
    <source>
        <dbReference type="EMBL" id="QDL11256.1"/>
    </source>
</evidence>
<dbReference type="RefSeq" id="WP_169266705.1">
    <property type="nucleotide sequence ID" value="NZ_CAWOXK010000001.1"/>
</dbReference>
<dbReference type="InterPro" id="IPR051495">
    <property type="entry name" value="Epithelial_Barrier/Signaling"/>
</dbReference>